<dbReference type="Gene3D" id="3.40.50.10350">
    <property type="entry name" value="Glycerate kinase, domain 1"/>
    <property type="match status" value="1"/>
</dbReference>
<proteinExistence type="inferred from homology"/>
<dbReference type="GO" id="GO:0031388">
    <property type="term" value="P:organic acid phosphorylation"/>
    <property type="evidence" value="ECO:0007669"/>
    <property type="project" value="UniProtKB-UniRule"/>
</dbReference>
<comment type="similarity">
    <text evidence="1 4">Belongs to the glycerate kinase type-1 family.</text>
</comment>
<dbReference type="InterPro" id="IPR018197">
    <property type="entry name" value="Glycerate_kinase_RE-like"/>
</dbReference>
<evidence type="ECO:0000256" key="1">
    <source>
        <dbReference type="ARBA" id="ARBA00006284"/>
    </source>
</evidence>
<dbReference type="PANTHER" id="PTHR21599:SF0">
    <property type="entry name" value="GLYCERATE KINASE"/>
    <property type="match status" value="1"/>
</dbReference>
<reference evidence="5" key="1">
    <citation type="submission" date="2020-03" db="EMBL/GenBank/DDBJ databases">
        <title>Draft sequencing of Calidifontibacter sp. DB0510.</title>
        <authorList>
            <person name="Kim D.-U."/>
        </authorList>
    </citation>
    <scope>NUCLEOTIDE SEQUENCE</scope>
    <source>
        <strain evidence="5">DB0510</strain>
    </source>
</reference>
<evidence type="ECO:0000256" key="4">
    <source>
        <dbReference type="PIRNR" id="PIRNR006078"/>
    </source>
</evidence>
<keyword evidence="6" id="KW-1185">Reference proteome</keyword>
<comment type="caution">
    <text evidence="5">The sequence shown here is derived from an EMBL/GenBank/DDBJ whole genome shotgun (WGS) entry which is preliminary data.</text>
</comment>
<evidence type="ECO:0000256" key="2">
    <source>
        <dbReference type="ARBA" id="ARBA00022679"/>
    </source>
</evidence>
<dbReference type="EMBL" id="JAAOIV010000012">
    <property type="protein sequence ID" value="NHN57053.1"/>
    <property type="molecule type" value="Genomic_DNA"/>
</dbReference>
<dbReference type="NCBIfam" id="TIGR00045">
    <property type="entry name" value="glycerate kinase"/>
    <property type="match status" value="1"/>
</dbReference>
<protein>
    <submittedName>
        <fullName evidence="5">Glycerate kinase</fullName>
    </submittedName>
</protein>
<dbReference type="AlphaFoldDB" id="A0A967B2E7"/>
<dbReference type="InterPro" id="IPR018193">
    <property type="entry name" value="Glyc_kinase_flavodox-like_fold"/>
</dbReference>
<dbReference type="InterPro" id="IPR004381">
    <property type="entry name" value="Glycerate_kinase"/>
</dbReference>
<gene>
    <name evidence="5" type="ORF">G9U51_14880</name>
</gene>
<organism evidence="5 6">
    <name type="scientific">Metallococcus carri</name>
    <dbReference type="NCBI Taxonomy" id="1656884"/>
    <lineage>
        <taxon>Bacteria</taxon>
        <taxon>Bacillati</taxon>
        <taxon>Actinomycetota</taxon>
        <taxon>Actinomycetes</taxon>
        <taxon>Micrococcales</taxon>
        <taxon>Dermacoccaceae</taxon>
        <taxon>Metallococcus</taxon>
    </lineage>
</organism>
<keyword evidence="3 4" id="KW-0418">Kinase</keyword>
<dbReference type="PIRSF" id="PIRSF006078">
    <property type="entry name" value="GlxK"/>
    <property type="match status" value="1"/>
</dbReference>
<sequence>MARGATRGVGTVLLAPDKFKGTLTAVEVAAAVSAGIASVDASVRLVTVPVADGGDGTVAAAVAAGFEQVTTEVTGPVGAPVTATWARRGDEAVVELAEASGIALLGDALDPMGATSRGTGELIAAALDAGCRRIVVGIGGSACTDGGLGLVQALGAKALSDNGSDASFGGAALRSVATLDLADLHPGLARAEIIVASDVDNPLLGERGAAAVYGPQKGASADQVRELDSGLAHWADVVAGATGADHRDDAGAGAAGGAGFGLIAVLGASTAPGAPMLFELTGFAAALAEADLVVTGEGKLDRQTLHGKAPAAVAAAARDAEVPVIAVCGTVDLPEREWRAAGIRDVYALLDQTTDPDEAMTRPAPLLRRIGAAIARDHLSQKGIR</sequence>
<dbReference type="InterPro" id="IPR036129">
    <property type="entry name" value="Glycerate_kinase_sf"/>
</dbReference>
<dbReference type="Proteomes" id="UP000744769">
    <property type="component" value="Unassembled WGS sequence"/>
</dbReference>
<dbReference type="PANTHER" id="PTHR21599">
    <property type="entry name" value="GLYCERATE KINASE"/>
    <property type="match status" value="1"/>
</dbReference>
<dbReference type="GO" id="GO:0008887">
    <property type="term" value="F:glycerate kinase activity"/>
    <property type="evidence" value="ECO:0007669"/>
    <property type="project" value="UniProtKB-UniRule"/>
</dbReference>
<evidence type="ECO:0000256" key="3">
    <source>
        <dbReference type="ARBA" id="ARBA00022777"/>
    </source>
</evidence>
<accession>A0A967B2E7</accession>
<evidence type="ECO:0000313" key="6">
    <source>
        <dbReference type="Proteomes" id="UP000744769"/>
    </source>
</evidence>
<dbReference type="Gene3D" id="3.90.1510.10">
    <property type="entry name" value="Glycerate kinase, domain 2"/>
    <property type="match status" value="1"/>
</dbReference>
<dbReference type="Pfam" id="PF02595">
    <property type="entry name" value="Gly_kinase"/>
    <property type="match status" value="1"/>
</dbReference>
<name>A0A967B2E7_9MICO</name>
<dbReference type="SUPFAM" id="SSF110738">
    <property type="entry name" value="Glycerate kinase I"/>
    <property type="match status" value="1"/>
</dbReference>
<evidence type="ECO:0000313" key="5">
    <source>
        <dbReference type="EMBL" id="NHN57053.1"/>
    </source>
</evidence>
<keyword evidence="2 4" id="KW-0808">Transferase</keyword>